<name>A0ABX5F8J1_9CHRO</name>
<dbReference type="Proteomes" id="UP000238218">
    <property type="component" value="Unassembled WGS sequence"/>
</dbReference>
<evidence type="ECO:0000313" key="3">
    <source>
        <dbReference type="EMBL" id="PSB37998.1"/>
    </source>
</evidence>
<sequence>MRVLVLAPSAYLLGGVQDWLANLVPALREGGLEVTVAVPDGDHHRHGPYARAYPALAAGAIANPSGSAEGRLRAIAALLERLDPDLVLGVNLVDLYPAARRARRRGRFHGRVVMTLHALEAEYFDDLRRHGVGIDAVIATNRLACRLASRRGGMDPARVLYAPYGVPVPPWQRPDGDPAATLKLAWVGRLEQEQKRVHDLPPLLEALQARGIDVRLSIAGDGEERPALERSLAPWIERGCVRMLGHVDQGRLAAEVYGHHHALVITSSWETGPIVAWQAMASGMAVVSSRYVGAGLEGALEQDATALLFPCGDADAAAGALARLRDPALLERLSRAGHALVARRYSGAASLAAWRRALDQATALPPLPQAPEEPAPAPAGRLDRWLGRQRGEDLRRLLGLRFRHGSPGSEWPHAGGDGAGGAGDAAGTGAQAEHLLAAAARLDAPGASHG</sequence>
<comment type="caution">
    <text evidence="3">The sequence shown here is derived from an EMBL/GenBank/DDBJ whole genome shotgun (WGS) entry which is preliminary data.</text>
</comment>
<dbReference type="Pfam" id="PF13692">
    <property type="entry name" value="Glyco_trans_1_4"/>
    <property type="match status" value="1"/>
</dbReference>
<evidence type="ECO:0000313" key="4">
    <source>
        <dbReference type="Proteomes" id="UP000238218"/>
    </source>
</evidence>
<dbReference type="PANTHER" id="PTHR45947:SF3">
    <property type="entry name" value="SULFOQUINOVOSYL TRANSFERASE SQD2"/>
    <property type="match status" value="1"/>
</dbReference>
<feature type="region of interest" description="Disordered" evidence="1">
    <location>
        <begin position="365"/>
        <end position="386"/>
    </location>
</feature>
<gene>
    <name evidence="3" type="ORF">C7B81_07840</name>
</gene>
<dbReference type="InterPro" id="IPR050194">
    <property type="entry name" value="Glycosyltransferase_grp1"/>
</dbReference>
<dbReference type="InterPro" id="IPR028098">
    <property type="entry name" value="Glyco_trans_4-like_N"/>
</dbReference>
<feature type="region of interest" description="Disordered" evidence="1">
    <location>
        <begin position="406"/>
        <end position="429"/>
    </location>
</feature>
<dbReference type="RefSeq" id="WP_106220711.1">
    <property type="nucleotide sequence ID" value="NZ_PVWP01000004.1"/>
</dbReference>
<keyword evidence="4" id="KW-1185">Reference proteome</keyword>
<feature type="compositionally biased region" description="Gly residues" evidence="1">
    <location>
        <begin position="415"/>
        <end position="426"/>
    </location>
</feature>
<feature type="compositionally biased region" description="Pro residues" evidence="1">
    <location>
        <begin position="365"/>
        <end position="377"/>
    </location>
</feature>
<evidence type="ECO:0000259" key="2">
    <source>
        <dbReference type="Pfam" id="PF13439"/>
    </source>
</evidence>
<protein>
    <recommendedName>
        <fullName evidence="2">Glycosyltransferase subfamily 4-like N-terminal domain-containing protein</fullName>
    </recommendedName>
</protein>
<dbReference type="PANTHER" id="PTHR45947">
    <property type="entry name" value="SULFOQUINOVOSYL TRANSFERASE SQD2"/>
    <property type="match status" value="1"/>
</dbReference>
<dbReference type="Gene3D" id="3.40.50.2000">
    <property type="entry name" value="Glycogen Phosphorylase B"/>
    <property type="match status" value="2"/>
</dbReference>
<dbReference type="CDD" id="cd03801">
    <property type="entry name" value="GT4_PimA-like"/>
    <property type="match status" value="1"/>
</dbReference>
<organism evidence="3 4">
    <name type="scientific">Aphanothece cf. minutissima CCALA 015</name>
    <dbReference type="NCBI Taxonomy" id="2107695"/>
    <lineage>
        <taxon>Bacteria</taxon>
        <taxon>Bacillati</taxon>
        <taxon>Cyanobacteriota</taxon>
        <taxon>Cyanophyceae</taxon>
        <taxon>Oscillatoriophycideae</taxon>
        <taxon>Chroococcales</taxon>
        <taxon>Aphanothecaceae</taxon>
        <taxon>Aphanothece</taxon>
    </lineage>
</organism>
<dbReference type="EMBL" id="PVWP01000004">
    <property type="protein sequence ID" value="PSB37998.1"/>
    <property type="molecule type" value="Genomic_DNA"/>
</dbReference>
<accession>A0ABX5F8J1</accession>
<feature type="domain" description="Glycosyltransferase subfamily 4-like N-terminal" evidence="2">
    <location>
        <begin position="14"/>
        <end position="166"/>
    </location>
</feature>
<dbReference type="SUPFAM" id="SSF53756">
    <property type="entry name" value="UDP-Glycosyltransferase/glycogen phosphorylase"/>
    <property type="match status" value="1"/>
</dbReference>
<evidence type="ECO:0000256" key="1">
    <source>
        <dbReference type="SAM" id="MobiDB-lite"/>
    </source>
</evidence>
<reference evidence="3 4" key="1">
    <citation type="submission" date="2018-03" db="EMBL/GenBank/DDBJ databases">
        <title>The ancient ancestry and fast evolution of plastids.</title>
        <authorList>
            <person name="Moore K.R."/>
            <person name="Magnabosco C."/>
            <person name="Momper L."/>
            <person name="Gold D.A."/>
            <person name="Bosak T."/>
            <person name="Fournier G.P."/>
        </authorList>
    </citation>
    <scope>NUCLEOTIDE SEQUENCE [LARGE SCALE GENOMIC DNA]</scope>
    <source>
        <strain evidence="3 4">CCALA 015</strain>
    </source>
</reference>
<dbReference type="Pfam" id="PF13439">
    <property type="entry name" value="Glyco_transf_4"/>
    <property type="match status" value="1"/>
</dbReference>
<proteinExistence type="predicted"/>